<dbReference type="InterPro" id="IPR004035">
    <property type="entry name" value="Endouclease-III_FeS-bd_BS"/>
</dbReference>
<keyword evidence="3" id="KW-0004">4Fe-4S</keyword>
<keyword evidence="12 14" id="KW-0326">Glycosidase</keyword>
<dbReference type="GO" id="GO:0000703">
    <property type="term" value="F:oxidized pyrimidine nucleobase lesion DNA N-glycosylase activity"/>
    <property type="evidence" value="ECO:0007669"/>
    <property type="project" value="UniProtKB-UniRule"/>
</dbReference>
<evidence type="ECO:0000256" key="1">
    <source>
        <dbReference type="ARBA" id="ARBA00001966"/>
    </source>
</evidence>
<dbReference type="InterPro" id="IPR030841">
    <property type="entry name" value="NTH1"/>
</dbReference>
<dbReference type="SUPFAM" id="SSF48150">
    <property type="entry name" value="DNA-glycosylase"/>
    <property type="match status" value="1"/>
</dbReference>
<dbReference type="PANTHER" id="PTHR43286:SF1">
    <property type="entry name" value="ENDONUCLEASE III-LIKE PROTEIN 1"/>
    <property type="match status" value="1"/>
</dbReference>
<dbReference type="EC" id="4.2.99.18" evidence="14"/>
<comment type="caution">
    <text evidence="14">Lacks conserved residue(s) required for the propagation of feature annotation.</text>
</comment>
<evidence type="ECO:0000256" key="11">
    <source>
        <dbReference type="ARBA" id="ARBA00023239"/>
    </source>
</evidence>
<dbReference type="GO" id="GO:0140078">
    <property type="term" value="F:class I DNA-(apurinic or apyrimidinic site) endonuclease activity"/>
    <property type="evidence" value="ECO:0007669"/>
    <property type="project" value="UniProtKB-EC"/>
</dbReference>
<organism evidence="17">
    <name type="scientific">Reticulitermes speratus</name>
    <dbReference type="NCBI Taxonomy" id="60591"/>
    <lineage>
        <taxon>Eukaryota</taxon>
        <taxon>Metazoa</taxon>
        <taxon>Ecdysozoa</taxon>
        <taxon>Arthropoda</taxon>
        <taxon>Hexapoda</taxon>
        <taxon>Insecta</taxon>
        <taxon>Pterygota</taxon>
        <taxon>Neoptera</taxon>
        <taxon>Polyneoptera</taxon>
        <taxon>Dictyoptera</taxon>
        <taxon>Blattodea</taxon>
        <taxon>Blattoidea</taxon>
        <taxon>Termitoidae</taxon>
        <taxon>Rhinotermitidae</taxon>
        <taxon>Reticulitermes</taxon>
        <taxon>Frontotermes</taxon>
    </lineage>
</organism>
<proteinExistence type="evidence at transcript level"/>
<dbReference type="GO" id="GO:0006285">
    <property type="term" value="P:base-excision repair, AP site formation"/>
    <property type="evidence" value="ECO:0007669"/>
    <property type="project" value="UniProtKB-UniRule"/>
</dbReference>
<dbReference type="InterPro" id="IPR003265">
    <property type="entry name" value="HhH-GPD_domain"/>
</dbReference>
<protein>
    <recommendedName>
        <fullName evidence="14">Endonuclease III homolog</fullName>
        <ecNumber evidence="14">3.2.2.-</ecNumber>
        <ecNumber evidence="14">4.2.99.18</ecNumber>
    </recommendedName>
    <alternativeName>
        <fullName evidence="14">Bifunctional DNA N-glycosylase/DNA-(apurinic or apyrimidinic site) lyase</fullName>
        <shortName evidence="14">DNA glycosylase/AP lyase</shortName>
    </alternativeName>
</protein>
<dbReference type="SMART" id="SM00478">
    <property type="entry name" value="ENDO3c"/>
    <property type="match status" value="1"/>
</dbReference>
<gene>
    <name evidence="17" type="primary">RsNTHL1</name>
    <name evidence="14" type="synonym">NTH1</name>
</gene>
<keyword evidence="4" id="KW-0479">Metal-binding</keyword>
<dbReference type="CDD" id="cd00056">
    <property type="entry name" value="ENDO3c"/>
    <property type="match status" value="1"/>
</dbReference>
<dbReference type="PROSITE" id="PS01155">
    <property type="entry name" value="ENDONUCLEASE_III_2"/>
    <property type="match status" value="1"/>
</dbReference>
<dbReference type="InterPro" id="IPR000445">
    <property type="entry name" value="HhH_motif"/>
</dbReference>
<keyword evidence="17" id="KW-0255">Endonuclease</keyword>
<accession>A0A2Z5TZB5</accession>
<dbReference type="Pfam" id="PF00730">
    <property type="entry name" value="HhH-GPD"/>
    <property type="match status" value="1"/>
</dbReference>
<dbReference type="EMBL" id="FX985765">
    <property type="protein sequence ID" value="BBA93652.1"/>
    <property type="molecule type" value="mRNA"/>
</dbReference>
<reference evidence="17" key="2">
    <citation type="submission" date="2017-10" db="EMBL/GenBank/DDBJ databases">
        <title>High Expression of DNA Repair Genes in Long-Lived Termite King.</title>
        <authorList>
            <person name="Tasaki E."/>
            <person name="Mitaka Y."/>
            <person name="Nozaki T."/>
            <person name="Kobayashi K."/>
            <person name="Matsuura K."/>
            <person name="Iuchi Y."/>
        </authorList>
    </citation>
    <scope>NUCLEOTIDE SEQUENCE</scope>
</reference>
<dbReference type="GO" id="GO:0005634">
    <property type="term" value="C:nucleus"/>
    <property type="evidence" value="ECO:0007669"/>
    <property type="project" value="UniProtKB-SubCell"/>
</dbReference>
<feature type="region of interest" description="Disordered" evidence="15">
    <location>
        <begin position="42"/>
        <end position="67"/>
    </location>
</feature>
<name>A0A2Z5TZB5_9NEOP</name>
<evidence type="ECO:0000256" key="9">
    <source>
        <dbReference type="ARBA" id="ARBA00023014"/>
    </source>
</evidence>
<dbReference type="HAMAP" id="MF_03183">
    <property type="entry name" value="Endonuclease_III_Nth"/>
    <property type="match status" value="1"/>
</dbReference>
<evidence type="ECO:0000256" key="10">
    <source>
        <dbReference type="ARBA" id="ARBA00023204"/>
    </source>
</evidence>
<keyword evidence="9" id="KW-0411">Iron-sulfur</keyword>
<dbReference type="GO" id="GO:0005739">
    <property type="term" value="C:mitochondrion"/>
    <property type="evidence" value="ECO:0007669"/>
    <property type="project" value="UniProtKB-SubCell"/>
</dbReference>
<dbReference type="PANTHER" id="PTHR43286">
    <property type="entry name" value="ENDONUCLEASE III-LIKE PROTEIN 1"/>
    <property type="match status" value="1"/>
</dbReference>
<dbReference type="AlphaFoldDB" id="A0A2Z5TZB5"/>
<evidence type="ECO:0000256" key="14">
    <source>
        <dbReference type="HAMAP-Rule" id="MF_03183"/>
    </source>
</evidence>
<reference evidence="17" key="1">
    <citation type="journal article" date="2016" name="PLoS ONE">
        <title>Caste-Specific and Sex-Specific Expression of Chemoreceptor Genes in a Termite.</title>
        <authorList>
            <person name="Mitaka Y."/>
            <person name="Kobayashi K."/>
            <person name="Mikheyev A."/>
            <person name="Tin M.M.Y."/>
            <person name="Watanabe Y."/>
            <person name="Matsuura K."/>
        </authorList>
    </citation>
    <scope>NUCLEOTIDE SEQUENCE</scope>
</reference>
<keyword evidence="8" id="KW-0408">Iron</keyword>
<comment type="similarity">
    <text evidence="2 14">Belongs to the Nth/MutY family.</text>
</comment>
<dbReference type="InterPro" id="IPR004036">
    <property type="entry name" value="Endonuclease-III-like_CS2"/>
</dbReference>
<dbReference type="PROSITE" id="PS00764">
    <property type="entry name" value="ENDONUCLEASE_III_1"/>
    <property type="match status" value="1"/>
</dbReference>
<evidence type="ECO:0000256" key="5">
    <source>
        <dbReference type="ARBA" id="ARBA00022763"/>
    </source>
</evidence>
<dbReference type="Gene3D" id="1.10.1670.10">
    <property type="entry name" value="Helix-hairpin-Helix base-excision DNA repair enzymes (C-terminal)"/>
    <property type="match status" value="1"/>
</dbReference>
<keyword evidence="5 14" id="KW-0227">DNA damage</keyword>
<comment type="subcellular location">
    <subcellularLocation>
        <location evidence="14">Nucleus</location>
    </subcellularLocation>
    <subcellularLocation>
        <location evidence="14">Mitochondrion</location>
    </subcellularLocation>
</comment>
<evidence type="ECO:0000259" key="16">
    <source>
        <dbReference type="SMART" id="SM00478"/>
    </source>
</evidence>
<dbReference type="InterPro" id="IPR011257">
    <property type="entry name" value="DNA_glycosylase"/>
</dbReference>
<feature type="compositionally biased region" description="Basic and acidic residues" evidence="15">
    <location>
        <begin position="48"/>
        <end position="63"/>
    </location>
</feature>
<dbReference type="FunFam" id="1.10.340.30:FF:000005">
    <property type="entry name" value="Endonuclease III-like protein 1"/>
    <property type="match status" value="1"/>
</dbReference>
<dbReference type="EC" id="3.2.2.-" evidence="14"/>
<comment type="function">
    <text evidence="14">Bifunctional DNA N-glycosylase with associated apurinic/apyrimidinic (AP) lyase function that catalyzes the first step in base excision repair (BER), the primary repair pathway for the repair of oxidative DNA damage. The DNA N-glycosylase activity releases the damaged DNA base from DNA by cleaving the N-glycosidic bond, leaving an AP site. The AP lyase activity cleaves the phosphodiester bond 3' to the AP site by a beta-elimination. Primarily recognizes and repairs oxidative base damage of pyrimidines.</text>
</comment>
<dbReference type="GO" id="GO:0003677">
    <property type="term" value="F:DNA binding"/>
    <property type="evidence" value="ECO:0007669"/>
    <property type="project" value="UniProtKB-UniRule"/>
</dbReference>
<keyword evidence="7" id="KW-0809">Transit peptide</keyword>
<feature type="domain" description="HhH-GPD" evidence="16">
    <location>
        <begin position="159"/>
        <end position="309"/>
    </location>
</feature>
<dbReference type="Pfam" id="PF00633">
    <property type="entry name" value="HHH"/>
    <property type="match status" value="1"/>
</dbReference>
<dbReference type="InterPro" id="IPR023170">
    <property type="entry name" value="HhH_base_excis_C"/>
</dbReference>
<keyword evidence="10 14" id="KW-0234">DNA repair</keyword>
<keyword evidence="17" id="KW-0540">Nuclease</keyword>
<keyword evidence="14" id="KW-0539">Nucleus</keyword>
<keyword evidence="6 14" id="KW-0378">Hydrolase</keyword>
<dbReference type="GO" id="GO:0051539">
    <property type="term" value="F:4 iron, 4 sulfur cluster binding"/>
    <property type="evidence" value="ECO:0007669"/>
    <property type="project" value="UniProtKB-KW"/>
</dbReference>
<evidence type="ECO:0000256" key="13">
    <source>
        <dbReference type="ARBA" id="ARBA00044632"/>
    </source>
</evidence>
<evidence type="ECO:0000256" key="8">
    <source>
        <dbReference type="ARBA" id="ARBA00023004"/>
    </source>
</evidence>
<evidence type="ECO:0000256" key="4">
    <source>
        <dbReference type="ARBA" id="ARBA00022723"/>
    </source>
</evidence>
<evidence type="ECO:0000256" key="15">
    <source>
        <dbReference type="SAM" id="MobiDB-lite"/>
    </source>
</evidence>
<evidence type="ECO:0000256" key="2">
    <source>
        <dbReference type="ARBA" id="ARBA00008343"/>
    </source>
</evidence>
<comment type="cofactor">
    <cofactor evidence="1">
        <name>[4Fe-4S] cluster</name>
        <dbReference type="ChEBI" id="CHEBI:49883"/>
    </cofactor>
</comment>
<sequence>MNNNILMIMVSKAAKDIRTELVKRYSFRTRRQLSSQVHAAGSVDEQGEACHENELSDSKEVTTRGKNVKRQHVSVAYEVCVKNECDRKEDTMHGDSSTAQTGNKKLKWEPKNWREVVNNIREMRKQRDAPVDTMGCDKCADEDARPEETRYHSLVSLMLSSQTKDAVTYAAMQRLRQHGLTVSNILNTDDKTLGELIYPVSFWKSKVNYIKKTTQILRDEYNGDIPDSVEKLCKLPGVGPKMAHLCMKTAWGVLTGIGVDTHVHRISNRLGWVPKATKTPEATRVALESWLPTELWDEVNNLMVGFGQQLCKPVNPLCTTCLNRTLCPFGRSQCRGKR</sequence>
<evidence type="ECO:0000256" key="7">
    <source>
        <dbReference type="ARBA" id="ARBA00022946"/>
    </source>
</evidence>
<evidence type="ECO:0000256" key="12">
    <source>
        <dbReference type="ARBA" id="ARBA00023295"/>
    </source>
</evidence>
<dbReference type="GO" id="GO:0046872">
    <property type="term" value="F:metal ion binding"/>
    <property type="evidence" value="ECO:0007669"/>
    <property type="project" value="UniProtKB-KW"/>
</dbReference>
<keyword evidence="11 14" id="KW-0456">Lyase</keyword>
<evidence type="ECO:0000256" key="6">
    <source>
        <dbReference type="ARBA" id="ARBA00022801"/>
    </source>
</evidence>
<dbReference type="Gene3D" id="1.10.340.30">
    <property type="entry name" value="Hypothetical protein, domain 2"/>
    <property type="match status" value="1"/>
</dbReference>
<dbReference type="GO" id="GO:0006289">
    <property type="term" value="P:nucleotide-excision repair"/>
    <property type="evidence" value="ECO:0007669"/>
    <property type="project" value="TreeGrafter"/>
</dbReference>
<evidence type="ECO:0000313" key="17">
    <source>
        <dbReference type="EMBL" id="BBA93652.1"/>
    </source>
</evidence>
<comment type="catalytic activity">
    <reaction evidence="13 14">
        <text>2'-deoxyribonucleotide-(2'-deoxyribose 5'-phosphate)-2'-deoxyribonucleotide-DNA = a 3'-end 2'-deoxyribonucleotide-(2,3-dehydro-2,3-deoxyribose 5'-phosphate)-DNA + a 5'-end 5'-phospho-2'-deoxyribonucleoside-DNA + H(+)</text>
        <dbReference type="Rhea" id="RHEA:66592"/>
        <dbReference type="Rhea" id="RHEA-COMP:13180"/>
        <dbReference type="Rhea" id="RHEA-COMP:16897"/>
        <dbReference type="Rhea" id="RHEA-COMP:17067"/>
        <dbReference type="ChEBI" id="CHEBI:15378"/>
        <dbReference type="ChEBI" id="CHEBI:136412"/>
        <dbReference type="ChEBI" id="CHEBI:157695"/>
        <dbReference type="ChEBI" id="CHEBI:167181"/>
        <dbReference type="EC" id="4.2.99.18"/>
    </reaction>
</comment>
<keyword evidence="14" id="KW-0496">Mitochondrion</keyword>
<evidence type="ECO:0000256" key="3">
    <source>
        <dbReference type="ARBA" id="ARBA00022485"/>
    </source>
</evidence>
<dbReference type="FunFam" id="1.10.1670.10:FF:000003">
    <property type="entry name" value="Endonuclease III homolog"/>
    <property type="match status" value="1"/>
</dbReference>